<dbReference type="EMBL" id="HG917868">
    <property type="protein sequence ID" value="CDM67218.1"/>
    <property type="molecule type" value="Genomic_DNA"/>
</dbReference>
<dbReference type="PATRIC" id="fig|1216932.3.peg.21"/>
<dbReference type="RefSeq" id="WP_044035699.1">
    <property type="nucleotide sequence ID" value="NZ_HG917868.1"/>
</dbReference>
<dbReference type="HOGENOM" id="CLU_2631863_0_0_9"/>
<dbReference type="KEGG" id="clt:CM240_0029"/>
<evidence type="ECO:0000313" key="1">
    <source>
        <dbReference type="EMBL" id="CDM67218.1"/>
    </source>
</evidence>
<evidence type="ECO:0000313" key="2">
    <source>
        <dbReference type="Proteomes" id="UP000019426"/>
    </source>
</evidence>
<organism evidence="1 2">
    <name type="scientific">Clostridium bornimense</name>
    <dbReference type="NCBI Taxonomy" id="1216932"/>
    <lineage>
        <taxon>Bacteria</taxon>
        <taxon>Bacillati</taxon>
        <taxon>Bacillota</taxon>
        <taxon>Clostridia</taxon>
        <taxon>Eubacteriales</taxon>
        <taxon>Clostridiaceae</taxon>
        <taxon>Clostridium</taxon>
    </lineage>
</organism>
<accession>W6RSJ7</accession>
<dbReference type="Proteomes" id="UP000019426">
    <property type="component" value="Chromosome M2/40_rep1"/>
</dbReference>
<proteinExistence type="predicted"/>
<name>W6RSJ7_9CLOT</name>
<protein>
    <submittedName>
        <fullName evidence="1">Uncharacterized protein</fullName>
    </submittedName>
</protein>
<keyword evidence="2" id="KW-1185">Reference proteome</keyword>
<dbReference type="AlphaFoldDB" id="W6RSJ7"/>
<gene>
    <name evidence="1" type="ORF">CM240_0029</name>
</gene>
<reference evidence="1 2" key="1">
    <citation type="submission" date="2013-11" db="EMBL/GenBank/DDBJ databases">
        <title>Complete genome sequence of Clostridum sp. M2/40.</title>
        <authorList>
            <person name="Wibberg D."/>
            <person name="Puehler A."/>
            <person name="Schlueter A."/>
        </authorList>
    </citation>
    <scope>NUCLEOTIDE SEQUENCE [LARGE SCALE GENOMIC DNA]</scope>
    <source>
        <strain evidence="2">M2/40</strain>
    </source>
</reference>
<sequence length="77" mass="8977">MIRVMCVIDRDDYKAIGLHKGWHYNIKEMLYPSKIKVCNAVDGVVVSEWIDSSDFFIVGTNIPFDEKDKYFNLGCRE</sequence>